<evidence type="ECO:0000256" key="1">
    <source>
        <dbReference type="ARBA" id="ARBA00001924"/>
    </source>
</evidence>
<dbReference type="AlphaFoldDB" id="A0A167M5B9"/>
<feature type="domain" description="Moybdenum cofactor oxidoreductase dimerisation" evidence="6">
    <location>
        <begin position="370"/>
        <end position="491"/>
    </location>
</feature>
<dbReference type="Gene3D" id="3.90.420.10">
    <property type="entry name" value="Oxidoreductase, molybdopterin-binding domain"/>
    <property type="match status" value="1"/>
</dbReference>
<dbReference type="CDD" id="cd02110">
    <property type="entry name" value="SO_family_Moco_dimer"/>
    <property type="match status" value="1"/>
</dbReference>
<keyword evidence="8" id="KW-1185">Reference proteome</keyword>
<accession>A0A167M5B9</accession>
<evidence type="ECO:0000313" key="7">
    <source>
        <dbReference type="EMBL" id="KZO96350.1"/>
    </source>
</evidence>
<feature type="domain" description="Oxidoreductase molybdopterin-binding" evidence="5">
    <location>
        <begin position="166"/>
        <end position="341"/>
    </location>
</feature>
<dbReference type="PRINTS" id="PR00407">
    <property type="entry name" value="EUMOPTERIN"/>
</dbReference>
<dbReference type="InterPro" id="IPR000572">
    <property type="entry name" value="OxRdtase_Mopterin-bd_dom"/>
</dbReference>
<protein>
    <submittedName>
        <fullName evidence="7">Sulfite oxidase mitochondrial</fullName>
    </submittedName>
</protein>
<dbReference type="GO" id="GO:0030151">
    <property type="term" value="F:molybdenum ion binding"/>
    <property type="evidence" value="ECO:0007669"/>
    <property type="project" value="InterPro"/>
</dbReference>
<dbReference type="Pfam" id="PF03404">
    <property type="entry name" value="Mo-co_dimer"/>
    <property type="match status" value="1"/>
</dbReference>
<dbReference type="InterPro" id="IPR036374">
    <property type="entry name" value="OxRdtase_Mopterin-bd_sf"/>
</dbReference>
<evidence type="ECO:0000259" key="5">
    <source>
        <dbReference type="Pfam" id="PF00174"/>
    </source>
</evidence>
<dbReference type="InterPro" id="IPR014756">
    <property type="entry name" value="Ig_E-set"/>
</dbReference>
<dbReference type="SUPFAM" id="SSF81296">
    <property type="entry name" value="E set domains"/>
    <property type="match status" value="1"/>
</dbReference>
<dbReference type="STRING" id="1330018.A0A167M5B9"/>
<evidence type="ECO:0000313" key="8">
    <source>
        <dbReference type="Proteomes" id="UP000076738"/>
    </source>
</evidence>
<dbReference type="GO" id="GO:0020037">
    <property type="term" value="F:heme binding"/>
    <property type="evidence" value="ECO:0007669"/>
    <property type="project" value="TreeGrafter"/>
</dbReference>
<dbReference type="EMBL" id="KV417284">
    <property type="protein sequence ID" value="KZO96350.1"/>
    <property type="molecule type" value="Genomic_DNA"/>
</dbReference>
<keyword evidence="3" id="KW-0479">Metal-binding</keyword>
<reference evidence="7 8" key="1">
    <citation type="journal article" date="2016" name="Mol. Biol. Evol.">
        <title>Comparative Genomics of Early-Diverging Mushroom-Forming Fungi Provides Insights into the Origins of Lignocellulose Decay Capabilities.</title>
        <authorList>
            <person name="Nagy L.G."/>
            <person name="Riley R."/>
            <person name="Tritt A."/>
            <person name="Adam C."/>
            <person name="Daum C."/>
            <person name="Floudas D."/>
            <person name="Sun H."/>
            <person name="Yadav J.S."/>
            <person name="Pangilinan J."/>
            <person name="Larsson K.H."/>
            <person name="Matsuura K."/>
            <person name="Barry K."/>
            <person name="Labutti K."/>
            <person name="Kuo R."/>
            <person name="Ohm R.A."/>
            <person name="Bhattacharya S.S."/>
            <person name="Shirouzu T."/>
            <person name="Yoshinaga Y."/>
            <person name="Martin F.M."/>
            <person name="Grigoriev I.V."/>
            <person name="Hibbett D.S."/>
        </authorList>
    </citation>
    <scope>NUCLEOTIDE SEQUENCE [LARGE SCALE GENOMIC DNA]</scope>
    <source>
        <strain evidence="7 8">TUFC12733</strain>
    </source>
</reference>
<dbReference type="GO" id="GO:0008482">
    <property type="term" value="F:sulfite oxidase activity"/>
    <property type="evidence" value="ECO:0007669"/>
    <property type="project" value="TreeGrafter"/>
</dbReference>
<dbReference type="SUPFAM" id="SSF56524">
    <property type="entry name" value="Oxidoreductase molybdopterin-binding domain"/>
    <property type="match status" value="1"/>
</dbReference>
<dbReference type="GO" id="GO:0043546">
    <property type="term" value="F:molybdopterin cofactor binding"/>
    <property type="evidence" value="ECO:0007669"/>
    <property type="project" value="TreeGrafter"/>
</dbReference>
<dbReference type="PANTHER" id="PTHR19372">
    <property type="entry name" value="SULFITE REDUCTASE"/>
    <property type="match status" value="1"/>
</dbReference>
<dbReference type="InterPro" id="IPR005066">
    <property type="entry name" value="MoCF_OxRdtse_dimer"/>
</dbReference>
<evidence type="ECO:0000256" key="3">
    <source>
        <dbReference type="ARBA" id="ARBA00022723"/>
    </source>
</evidence>
<keyword evidence="4" id="KW-0560">Oxidoreductase</keyword>
<gene>
    <name evidence="7" type="ORF">CALVIDRAFT_481504</name>
</gene>
<dbReference type="Pfam" id="PF00174">
    <property type="entry name" value="Oxidored_molyb"/>
    <property type="match status" value="1"/>
</dbReference>
<comment type="cofactor">
    <cofactor evidence="1">
        <name>Mo-molybdopterin</name>
        <dbReference type="ChEBI" id="CHEBI:71302"/>
    </cofactor>
</comment>
<dbReference type="PANTHER" id="PTHR19372:SF6">
    <property type="entry name" value="SULFITE OXIDASE"/>
    <property type="match status" value="1"/>
</dbReference>
<keyword evidence="2" id="KW-0500">Molybdenum</keyword>
<dbReference type="InterPro" id="IPR008335">
    <property type="entry name" value="Mopterin_OxRdtase_euk"/>
</dbReference>
<dbReference type="GO" id="GO:0005739">
    <property type="term" value="C:mitochondrion"/>
    <property type="evidence" value="ECO:0007669"/>
    <property type="project" value="TreeGrafter"/>
</dbReference>
<dbReference type="Proteomes" id="UP000076738">
    <property type="component" value="Unassembled WGS sequence"/>
</dbReference>
<sequence length="546" mass="61518">MDFTIATRTFANSNVLAKPTELNSDFSFKEGVVEGALPFKETTAGWHGYIPWHDRPEWIALAKEILDAAQKAQVESPFKAGQKAYDDQTAKCNATGGIVGTRFSEYFMRLGPVLYHWPAESWETVRREKSKNMQHVLSFPYNGEATKEDIVKDVITPNPLHFVRNHGNIPIIDADAWSLELTGLVNDPKSITFAQLKTTFPLKTITCTIVCSGTRRKEQQLEALGEFDELINAPWTEQALGTAKWTGVTLKTLIDYCGGMKDNATDVEFYGADTYFKRNKPDNYIVSIPIRKMEDTIIAFEMNGEPLAAIHGAPVRAVVPGYIGARSVKWLYRVKVLPHPSLAPVQSEEYLYFTHQTGKHNYKWSDGFQIGGMPISSAIMSPKNGEVVYHSGKVKVTGWAYTGGSENWVERVEVSPNAGADWYVVPREGITAKYWHAWRLWSVEVPTPAEGYLDFTARAWDANMNTQPTLVRDGWNWDTHVTNSCHHIQIYSVNISNPATAARLALLHKHNTPFEPVHRPLTFDPEEEGAYLEKIRNGEIRRDPVE</sequence>
<name>A0A167M5B9_CALVF</name>
<proteinExistence type="predicted"/>
<dbReference type="GO" id="GO:0006790">
    <property type="term" value="P:sulfur compound metabolic process"/>
    <property type="evidence" value="ECO:0007669"/>
    <property type="project" value="TreeGrafter"/>
</dbReference>
<evidence type="ECO:0000256" key="4">
    <source>
        <dbReference type="ARBA" id="ARBA00023002"/>
    </source>
</evidence>
<organism evidence="7 8">
    <name type="scientific">Calocera viscosa (strain TUFC12733)</name>
    <dbReference type="NCBI Taxonomy" id="1330018"/>
    <lineage>
        <taxon>Eukaryota</taxon>
        <taxon>Fungi</taxon>
        <taxon>Dikarya</taxon>
        <taxon>Basidiomycota</taxon>
        <taxon>Agaricomycotina</taxon>
        <taxon>Dacrymycetes</taxon>
        <taxon>Dacrymycetales</taxon>
        <taxon>Dacrymycetaceae</taxon>
        <taxon>Calocera</taxon>
    </lineage>
</organism>
<dbReference type="Gene3D" id="2.60.40.650">
    <property type="match status" value="1"/>
</dbReference>
<dbReference type="OrthoDB" id="10051395at2759"/>
<evidence type="ECO:0000259" key="6">
    <source>
        <dbReference type="Pfam" id="PF03404"/>
    </source>
</evidence>
<evidence type="ECO:0000256" key="2">
    <source>
        <dbReference type="ARBA" id="ARBA00022505"/>
    </source>
</evidence>